<geneLocation type="plasmid" evidence="2 4">
    <name>PBr_lp25</name>
</geneLocation>
<reference evidence="4" key="3">
    <citation type="journal article" date="2011" name="J. Bacteriol.">
        <title>Whole-genome sequences of two Borrelia afzelii and two Borrelia garinii Lyme disease agent isolates.</title>
        <authorList>
            <person name="Casjens S.R."/>
            <person name="Mongodin E.F."/>
            <person name="Qiu W.-G."/>
            <person name="Dunn J.J."/>
            <person name="Luft B.J."/>
            <person name="Fraser-Liggett C.M."/>
            <person name="Schutzer S.E."/>
        </authorList>
    </citation>
    <scope>NUCLEOTIDE SEQUENCE [LARGE SCALE GENOMIC DNA]</scope>
    <source>
        <strain evidence="4">PBr</strain>
    </source>
</reference>
<keyword evidence="4" id="KW-1185">Reference proteome</keyword>
<evidence type="ECO:0000256" key="1">
    <source>
        <dbReference type="SAM" id="Phobius"/>
    </source>
</evidence>
<dbReference type="Proteomes" id="UP000006103">
    <property type="component" value="Plasmid PBr_lp28-4"/>
</dbReference>
<geneLocation type="plasmid" evidence="3 4">
    <name>PBr_lp28-4</name>
</geneLocation>
<keyword evidence="2" id="KW-0614">Plasmid</keyword>
<evidence type="ECO:0000313" key="4">
    <source>
        <dbReference type="Proteomes" id="UP000006103"/>
    </source>
</evidence>
<dbReference type="EMBL" id="CP001304">
    <property type="protein sequence ID" value="ACL34606.1"/>
    <property type="molecule type" value="Genomic_DNA"/>
</dbReference>
<evidence type="ECO:0000313" key="2">
    <source>
        <dbReference type="EMBL" id="ACL34427.1"/>
    </source>
</evidence>
<keyword evidence="1" id="KW-1133">Transmembrane helix</keyword>
<reference evidence="2 4" key="1">
    <citation type="submission" date="2008-12" db="EMBL/GenBank/DDBJ databases">
        <authorList>
            <person name="Fraser-Liggett C.M."/>
            <person name="Mongodin E.F."/>
            <person name="Casjens B."/>
            <person name="Dunn J."/>
            <person name="Luft B."/>
            <person name="Qiu W."/>
            <person name="Schutzer S."/>
            <person name="Sebastian Y."/>
        </authorList>
    </citation>
    <scope>NUCLEOTIDE SEQUENCE [LARGE SCALE GENOMIC DNA]</scope>
    <source>
        <strain evidence="2 4">PBr</strain>
        <plasmid evidence="2 4">PBr_lp25</plasmid>
    </source>
</reference>
<dbReference type="Proteomes" id="UP000006103">
    <property type="component" value="Plasmid PBr_lp25"/>
</dbReference>
<dbReference type="EMBL" id="CP001301">
    <property type="protein sequence ID" value="ACL34427.1"/>
    <property type="molecule type" value="Genomic_DNA"/>
</dbReference>
<accession>B8F0I9</accession>
<keyword evidence="1" id="KW-0812">Transmembrane</keyword>
<name>B8F0I9_BORGR</name>
<protein>
    <submittedName>
        <fullName evidence="2">Uncharacterized protein</fullName>
    </submittedName>
</protein>
<organism evidence="2 4">
    <name type="scientific">Borreliella garinii PBr</name>
    <dbReference type="NCBI Taxonomy" id="498743"/>
    <lineage>
        <taxon>Bacteria</taxon>
        <taxon>Pseudomonadati</taxon>
        <taxon>Spirochaetota</taxon>
        <taxon>Spirochaetia</taxon>
        <taxon>Spirochaetales</taxon>
        <taxon>Borreliaceae</taxon>
        <taxon>Borreliella</taxon>
    </lineage>
</organism>
<keyword evidence="1" id="KW-0472">Membrane</keyword>
<gene>
    <name evidence="2" type="ORF">BGAPBR_E0009</name>
    <name evidence="3" type="ORF">BGAPBR_I0007</name>
</gene>
<proteinExistence type="predicted"/>
<reference evidence="3" key="2">
    <citation type="journal article" date="2011" name="J. Bacteriol.">
        <title>Whole-Genome Sequences of Two Borrelia afzelii and Two Borrelia garinii Lyme Disease Agent Isolates.</title>
        <authorList>
            <person name="Casjens S.R."/>
            <person name="Mongodin E.F."/>
            <person name="Qiu W.-G."/>
            <person name="Dunn J.J."/>
            <person name="Luft B.J."/>
            <person name="Fraser-Liggett C.M."/>
            <person name="Schutzer S.E."/>
        </authorList>
    </citation>
    <scope>NUCLEOTIDE SEQUENCE</scope>
    <source>
        <strain evidence="3">PBr</strain>
        <plasmid evidence="3">PBr_lp28-4</plasmid>
    </source>
</reference>
<sequence>MYHGRCFLKLKILEIKGCGLHRRSQRVCIDDILLSFYTKLSLISLVASTAFFYHCYLLFCFLKYF</sequence>
<evidence type="ECO:0000313" key="3">
    <source>
        <dbReference type="EMBL" id="ACL34606.1"/>
    </source>
</evidence>
<dbReference type="AlphaFoldDB" id="B8F0I9"/>
<feature type="transmembrane region" description="Helical" evidence="1">
    <location>
        <begin position="40"/>
        <end position="62"/>
    </location>
</feature>